<evidence type="ECO:0000313" key="4">
    <source>
        <dbReference type="Proteomes" id="UP000239001"/>
    </source>
</evidence>
<accession>A0A2T1LYC5</accession>
<name>A0A2T1LYC5_9CHRO</name>
<dbReference type="Pfam" id="PF03787">
    <property type="entry name" value="RAMPs"/>
    <property type="match status" value="1"/>
</dbReference>
<dbReference type="EMBL" id="PXOH01000009">
    <property type="protein sequence ID" value="PSF37389.1"/>
    <property type="molecule type" value="Genomic_DNA"/>
</dbReference>
<feature type="domain" description="CRISPR type III-associated protein" evidence="2">
    <location>
        <begin position="47"/>
        <end position="265"/>
    </location>
</feature>
<reference evidence="3 4" key="2">
    <citation type="submission" date="2018-03" db="EMBL/GenBank/DDBJ databases">
        <authorList>
            <person name="Keele B.F."/>
        </authorList>
    </citation>
    <scope>NUCLEOTIDE SEQUENCE [LARGE SCALE GENOMIC DNA]</scope>
    <source>
        <strain evidence="3 4">CCALA 016</strain>
    </source>
</reference>
<dbReference type="AlphaFoldDB" id="A0A2T1LYC5"/>
<dbReference type="PANTHER" id="PTHR35579">
    <property type="entry name" value="CRISPR SYSTEM CMS ENDORIBONUCLEASE CSM3"/>
    <property type="match status" value="1"/>
</dbReference>
<dbReference type="InterPro" id="IPR005537">
    <property type="entry name" value="RAMP_III_fam"/>
</dbReference>
<keyword evidence="1" id="KW-0051">Antiviral defense</keyword>
<dbReference type="PANTHER" id="PTHR35579:SF3">
    <property type="entry name" value="CRISPR SYSTEM CMS ENDORIBONUCLEASE CSM3"/>
    <property type="match status" value="1"/>
</dbReference>
<dbReference type="OrthoDB" id="5362408at2"/>
<sequence>MTNSSEEMDTSKPYKLIPFPDELPSLKPPAGHDKFLDNCLHGTLFLTLTVKTPLHISTGVVVMGEDISNSSIPLIQTMTQGVKKELIIQGSSLKGCIRAVYEALTNSTLGVASKEVRDNISNKKRLPCLKKEELCPASRIFGAMNCQGLVKFTDAKCEQVYSIGFMPSLYSPQPQFSDRTFNSEYFDDNEQVRGRKFYYQTNRAIDSGEKGISVQQAGTEYIFTTSLQFMNLKSEELGTLLIILGQDPQYPIALKVGAGKPIGMGTMTVEITETRVIQGKKELCDRYSTYTPPETEFLTGSLQQEFIEKQIKAAKSNLIEITQLEELKNVLGYPTNRQPPEGVY</sequence>
<dbReference type="InterPro" id="IPR052216">
    <property type="entry name" value="CRISPR_Csm3_endoribonuclease"/>
</dbReference>
<evidence type="ECO:0000259" key="2">
    <source>
        <dbReference type="Pfam" id="PF03787"/>
    </source>
</evidence>
<dbReference type="GO" id="GO:0051607">
    <property type="term" value="P:defense response to virus"/>
    <property type="evidence" value="ECO:0007669"/>
    <property type="project" value="UniProtKB-KW"/>
</dbReference>
<evidence type="ECO:0000256" key="1">
    <source>
        <dbReference type="ARBA" id="ARBA00023118"/>
    </source>
</evidence>
<keyword evidence="4" id="KW-1185">Reference proteome</keyword>
<protein>
    <submittedName>
        <fullName evidence="3">CRISPR-associated protein</fullName>
    </submittedName>
</protein>
<organism evidence="3 4">
    <name type="scientific">Aphanothece hegewaldii CCALA 016</name>
    <dbReference type="NCBI Taxonomy" id="2107694"/>
    <lineage>
        <taxon>Bacteria</taxon>
        <taxon>Bacillati</taxon>
        <taxon>Cyanobacteriota</taxon>
        <taxon>Cyanophyceae</taxon>
        <taxon>Oscillatoriophycideae</taxon>
        <taxon>Chroococcales</taxon>
        <taxon>Aphanothecaceae</taxon>
        <taxon>Aphanothece</taxon>
    </lineage>
</organism>
<dbReference type="Proteomes" id="UP000239001">
    <property type="component" value="Unassembled WGS sequence"/>
</dbReference>
<evidence type="ECO:0000313" key="3">
    <source>
        <dbReference type="EMBL" id="PSF37389.1"/>
    </source>
</evidence>
<gene>
    <name evidence="3" type="ORF">C7H19_10710</name>
</gene>
<reference evidence="3 4" key="1">
    <citation type="submission" date="2018-03" db="EMBL/GenBank/DDBJ databases">
        <title>The ancient ancestry and fast evolution of plastids.</title>
        <authorList>
            <person name="Moore K.R."/>
            <person name="Magnabosco C."/>
            <person name="Momper L."/>
            <person name="Gold D.A."/>
            <person name="Bosak T."/>
            <person name="Fournier G.P."/>
        </authorList>
    </citation>
    <scope>NUCLEOTIDE SEQUENCE [LARGE SCALE GENOMIC DNA]</scope>
    <source>
        <strain evidence="3 4">CCALA 016</strain>
    </source>
</reference>
<comment type="caution">
    <text evidence="3">The sequence shown here is derived from an EMBL/GenBank/DDBJ whole genome shotgun (WGS) entry which is preliminary data.</text>
</comment>
<proteinExistence type="predicted"/>
<dbReference type="RefSeq" id="WP_106456871.1">
    <property type="nucleotide sequence ID" value="NZ_PXOH01000009.1"/>
</dbReference>